<keyword evidence="4" id="KW-0963">Cytoplasm</keyword>
<dbReference type="GO" id="GO:0005096">
    <property type="term" value="F:GTPase activator activity"/>
    <property type="evidence" value="ECO:0007669"/>
    <property type="project" value="UniProtKB-KW"/>
</dbReference>
<proteinExistence type="inferred from homology"/>
<evidence type="ECO:0000256" key="2">
    <source>
        <dbReference type="ARBA" id="ARBA00006919"/>
    </source>
</evidence>
<feature type="compositionally biased region" description="Basic and acidic residues" evidence="7">
    <location>
        <begin position="304"/>
        <end position="329"/>
    </location>
</feature>
<feature type="domain" description="SH2" evidence="8">
    <location>
        <begin position="54"/>
        <end position="148"/>
    </location>
</feature>
<dbReference type="GO" id="GO:0031267">
    <property type="term" value="F:small GTPase binding"/>
    <property type="evidence" value="ECO:0007669"/>
    <property type="project" value="TreeGrafter"/>
</dbReference>
<dbReference type="InterPro" id="IPR036860">
    <property type="entry name" value="SH2_dom_sf"/>
</dbReference>
<dbReference type="PROSITE" id="PS50200">
    <property type="entry name" value="RA"/>
    <property type="match status" value="1"/>
</dbReference>
<gene>
    <name evidence="11" type="ORF">PODLI_1B010808</name>
</gene>
<feature type="compositionally biased region" description="Pro residues" evidence="7">
    <location>
        <begin position="276"/>
        <end position="288"/>
    </location>
</feature>
<dbReference type="GO" id="GO:0005829">
    <property type="term" value="C:cytosol"/>
    <property type="evidence" value="ECO:0007669"/>
    <property type="project" value="TreeGrafter"/>
</dbReference>
<dbReference type="Pfam" id="PF23268">
    <property type="entry name" value="RIN1"/>
    <property type="match status" value="1"/>
</dbReference>
<dbReference type="AlphaFoldDB" id="A0AA35NUR0"/>
<dbReference type="InterPro" id="IPR000159">
    <property type="entry name" value="RA_dom"/>
</dbReference>
<dbReference type="InterPro" id="IPR037191">
    <property type="entry name" value="VPS9_dom_sf"/>
</dbReference>
<dbReference type="PROSITE" id="PS51205">
    <property type="entry name" value="VPS9"/>
    <property type="match status" value="1"/>
</dbReference>
<feature type="compositionally biased region" description="Pro residues" evidence="7">
    <location>
        <begin position="243"/>
        <end position="254"/>
    </location>
</feature>
<evidence type="ECO:0000256" key="7">
    <source>
        <dbReference type="SAM" id="MobiDB-lite"/>
    </source>
</evidence>
<evidence type="ECO:0000256" key="4">
    <source>
        <dbReference type="ARBA" id="ARBA00022490"/>
    </source>
</evidence>
<dbReference type="PANTHER" id="PTHR23101:SF58">
    <property type="entry name" value="RAS AND RAB INTERACTOR 3"/>
    <property type="match status" value="1"/>
</dbReference>
<keyword evidence="12" id="KW-1185">Reference proteome</keyword>
<dbReference type="SUPFAM" id="SSF109993">
    <property type="entry name" value="VPS9 domain"/>
    <property type="match status" value="1"/>
</dbReference>
<protein>
    <submittedName>
        <fullName evidence="11">Ras and Rab interactor 3 isoform X1</fullName>
    </submittedName>
</protein>
<feature type="region of interest" description="Disordered" evidence="7">
    <location>
        <begin position="239"/>
        <end position="346"/>
    </location>
</feature>
<evidence type="ECO:0000259" key="8">
    <source>
        <dbReference type="PROSITE" id="PS50001"/>
    </source>
</evidence>
<dbReference type="Pfam" id="PF00788">
    <property type="entry name" value="RA"/>
    <property type="match status" value="1"/>
</dbReference>
<comment type="subcellular location">
    <subcellularLocation>
        <location evidence="1">Cytoplasm</location>
    </subcellularLocation>
</comment>
<dbReference type="Proteomes" id="UP001178461">
    <property type="component" value="Chromosome 1"/>
</dbReference>
<dbReference type="InterPro" id="IPR000980">
    <property type="entry name" value="SH2"/>
</dbReference>
<dbReference type="FunFam" id="1.20.1050.80:FF:000002">
    <property type="entry name" value="Ras and Rab interactor 2"/>
    <property type="match status" value="1"/>
</dbReference>
<evidence type="ECO:0000313" key="11">
    <source>
        <dbReference type="EMBL" id="CAI5764424.1"/>
    </source>
</evidence>
<keyword evidence="3" id="KW-0343">GTPase activation</keyword>
<dbReference type="InterPro" id="IPR003123">
    <property type="entry name" value="VPS9"/>
</dbReference>
<evidence type="ECO:0000259" key="9">
    <source>
        <dbReference type="PROSITE" id="PS50200"/>
    </source>
</evidence>
<dbReference type="Gene3D" id="1.20.1050.80">
    <property type="entry name" value="VPS9 domain"/>
    <property type="match status" value="1"/>
</dbReference>
<evidence type="ECO:0000259" key="10">
    <source>
        <dbReference type="PROSITE" id="PS51205"/>
    </source>
</evidence>
<dbReference type="GO" id="GO:0005085">
    <property type="term" value="F:guanyl-nucleotide exchange factor activity"/>
    <property type="evidence" value="ECO:0007669"/>
    <property type="project" value="InterPro"/>
</dbReference>
<dbReference type="InterPro" id="IPR045046">
    <property type="entry name" value="Vps9-like"/>
</dbReference>
<feature type="region of interest" description="Disordered" evidence="7">
    <location>
        <begin position="1"/>
        <end position="26"/>
    </location>
</feature>
<evidence type="ECO:0000256" key="6">
    <source>
        <dbReference type="PROSITE-ProRule" id="PRU00191"/>
    </source>
</evidence>
<sequence length="958" mass="107060">MTTSLGNRAAGLVTDTSEEVEDENHLGKPITPRHCCPPPGISVLEKLIKTCPVWLQLSISQEKAVQILCKEPVGIFIVRKDENLKNLLLSVHFPALVEASDISEYRIKEEKSLLYLEGSFLVFEDIFKLIAFYCVSRDLLPSTLKLPQAILEANSVTDLETISSLEIGFWDSALNQRRGGPFPHSVKGLAFATAQAKKEGETTQCFASSTDNCSCEIELSIGNDRLWFVNPIFIEERSNQFPPDVPLPPPPPPSLETCRKDPSFTVTRPPKRSPSRRPPPPPPPPPLPLHAVKQPEKSPMTTSEELRDLEKNKKEMKTEVSKSKEDDGRPSLSLSDSFTTKKCIPPSIPPRRCISERYSGKGCFEKSEKCPAAGGELVGKRSSGNEGCISCAVEPPEVFEEVSEKDPASCQGAEPNSEAKNQLVAELQKKPSEKSAGPPIPPPRKKRISRQESSASSCHSKPVCAEESELPVPKGKGKPVKKSCSNAKRESKFARQPLSFSDLESSHDSLDSPVSNVGAQTPASEPDSYSTSSTEDELELVTSPSVKKTRSMILGRAKNRLSMVSLSNVFTAFLSADRKLQKKIVELAQDKDSYFGRLVQDYKVYSLEMMARQNSSTEMLQEIRLMMTQLKSYLVQSREIKTFMDQAVHTDEQLEVIVESALHKCVLKPLKDAINTYLREIHSKDGSFKLLKENQQVIQNTTTTDLGVTTSVPESTLLEKILHKFTTMHKAYSPEKKISILLKSCKLIYDSMTQGNQGKLYGADDFLPVLMYVLARSDLPEVLLNVEYMMELMDPALQLGEGSYYLITTYGAVELIKSYDKITVTRQLSSEVQDSIHRWERRRTLNKARASRSSVQDFITISFMEAEANTRTLAYRTDSTTHQLNQQCAEKFEVPEPQNYGLFVQVDDKNLRLDDDALPHRIKSHLLSKEPKPTFHFIYKEMGGEEPPVPIIKDPDVL</sequence>
<dbReference type="EMBL" id="OX395126">
    <property type="protein sequence ID" value="CAI5764424.1"/>
    <property type="molecule type" value="Genomic_DNA"/>
</dbReference>
<evidence type="ECO:0000256" key="3">
    <source>
        <dbReference type="ARBA" id="ARBA00022468"/>
    </source>
</evidence>
<dbReference type="GO" id="GO:0030139">
    <property type="term" value="C:endocytic vesicle"/>
    <property type="evidence" value="ECO:0007669"/>
    <property type="project" value="TreeGrafter"/>
</dbReference>
<dbReference type="PANTHER" id="PTHR23101">
    <property type="entry name" value="RAB GDP/GTP EXCHANGE FACTOR"/>
    <property type="match status" value="1"/>
</dbReference>
<dbReference type="Pfam" id="PF02204">
    <property type="entry name" value="VPS9"/>
    <property type="match status" value="1"/>
</dbReference>
<reference evidence="11" key="1">
    <citation type="submission" date="2022-12" db="EMBL/GenBank/DDBJ databases">
        <authorList>
            <person name="Alioto T."/>
            <person name="Alioto T."/>
            <person name="Gomez Garrido J."/>
        </authorList>
    </citation>
    <scope>NUCLEOTIDE SEQUENCE</scope>
</reference>
<evidence type="ECO:0000256" key="1">
    <source>
        <dbReference type="ARBA" id="ARBA00004496"/>
    </source>
</evidence>
<feature type="compositionally biased region" description="Polar residues" evidence="7">
    <location>
        <begin position="513"/>
        <end position="533"/>
    </location>
</feature>
<name>A0AA35NUR0_9SAUR</name>
<keyword evidence="5 6" id="KW-0727">SH2 domain</keyword>
<feature type="domain" description="Ras-associating" evidence="9">
    <location>
        <begin position="869"/>
        <end position="944"/>
    </location>
</feature>
<dbReference type="GO" id="GO:0007165">
    <property type="term" value="P:signal transduction"/>
    <property type="evidence" value="ECO:0007669"/>
    <property type="project" value="InterPro"/>
</dbReference>
<dbReference type="SMART" id="SM00167">
    <property type="entry name" value="VPS9"/>
    <property type="match status" value="1"/>
</dbReference>
<dbReference type="Gene3D" id="3.30.505.10">
    <property type="entry name" value="SH2 domain"/>
    <property type="match status" value="1"/>
</dbReference>
<comment type="similarity">
    <text evidence="2">Belongs to the RIN (Ras interaction/interference) family.</text>
</comment>
<evidence type="ECO:0000313" key="12">
    <source>
        <dbReference type="Proteomes" id="UP001178461"/>
    </source>
</evidence>
<feature type="domain" description="VPS9" evidence="10">
    <location>
        <begin position="685"/>
        <end position="825"/>
    </location>
</feature>
<dbReference type="GO" id="GO:0016192">
    <property type="term" value="P:vesicle-mediated transport"/>
    <property type="evidence" value="ECO:0007669"/>
    <property type="project" value="InterPro"/>
</dbReference>
<accession>A0AA35NUR0</accession>
<dbReference type="SUPFAM" id="SSF55550">
    <property type="entry name" value="SH2 domain"/>
    <property type="match status" value="1"/>
</dbReference>
<feature type="region of interest" description="Disordered" evidence="7">
    <location>
        <begin position="402"/>
        <end position="543"/>
    </location>
</feature>
<organism evidence="11 12">
    <name type="scientific">Podarcis lilfordi</name>
    <name type="common">Lilford's wall lizard</name>
    <dbReference type="NCBI Taxonomy" id="74358"/>
    <lineage>
        <taxon>Eukaryota</taxon>
        <taxon>Metazoa</taxon>
        <taxon>Chordata</taxon>
        <taxon>Craniata</taxon>
        <taxon>Vertebrata</taxon>
        <taxon>Euteleostomi</taxon>
        <taxon>Lepidosauria</taxon>
        <taxon>Squamata</taxon>
        <taxon>Bifurcata</taxon>
        <taxon>Unidentata</taxon>
        <taxon>Episquamata</taxon>
        <taxon>Laterata</taxon>
        <taxon>Lacertibaenia</taxon>
        <taxon>Lacertidae</taxon>
        <taxon>Podarcis</taxon>
    </lineage>
</organism>
<dbReference type="SMART" id="SM00314">
    <property type="entry name" value="RA"/>
    <property type="match status" value="1"/>
</dbReference>
<evidence type="ECO:0000256" key="5">
    <source>
        <dbReference type="ARBA" id="ARBA00022999"/>
    </source>
</evidence>
<dbReference type="PROSITE" id="PS50001">
    <property type="entry name" value="SH2"/>
    <property type="match status" value="1"/>
</dbReference>